<accession>A0A1D3L3T5</accession>
<gene>
    <name evidence="1" type="ORF">MCBB_1660</name>
</gene>
<dbReference type="OrthoDB" id="374464at2157"/>
<reference evidence="1 2" key="1">
    <citation type="submission" date="2016-08" db="EMBL/GenBank/DDBJ databases">
        <authorList>
            <person name="Seilhamer J.J."/>
        </authorList>
    </citation>
    <scope>NUCLEOTIDE SEQUENCE [LARGE SCALE GENOMIC DNA]</scope>
    <source>
        <strain evidence="1">Buetzberg</strain>
    </source>
</reference>
<sequence>MDVKKVMVFGTPGSSKEDALRNICSKLVETVSMEYGSAVIEDTKIHFFSPAEDEKFMFMQDVLSKNLDGALIFLDSCHGASENQIKSMKTVMGEAPYVVFTNHENNLSTTEGVPVIYTDDEGSRMDKGVKTLLNMMSKLNGVVDHKTPYKT</sequence>
<dbReference type="GeneID" id="30412498"/>
<dbReference type="Proteomes" id="UP000094707">
    <property type="component" value="Chromosome I"/>
</dbReference>
<protein>
    <submittedName>
        <fullName evidence="1">Uncharacterized protein</fullName>
    </submittedName>
</protein>
<evidence type="ECO:0000313" key="2">
    <source>
        <dbReference type="Proteomes" id="UP000094707"/>
    </source>
</evidence>
<organism evidence="1 2">
    <name type="scientific">Methanobacterium congolense</name>
    <dbReference type="NCBI Taxonomy" id="118062"/>
    <lineage>
        <taxon>Archaea</taxon>
        <taxon>Methanobacteriati</taxon>
        <taxon>Methanobacteriota</taxon>
        <taxon>Methanomada group</taxon>
        <taxon>Methanobacteria</taxon>
        <taxon>Methanobacteriales</taxon>
        <taxon>Methanobacteriaceae</taxon>
        <taxon>Methanobacterium</taxon>
    </lineage>
</organism>
<proteinExistence type="predicted"/>
<dbReference type="RefSeq" id="WP_071907295.1">
    <property type="nucleotide sequence ID" value="NZ_LT607756.1"/>
</dbReference>
<keyword evidence="2" id="KW-1185">Reference proteome</keyword>
<dbReference type="AlphaFoldDB" id="A0A1D3L3T5"/>
<name>A0A1D3L3T5_9EURY</name>
<dbReference type="KEGG" id="mcub:MCBB_1660"/>
<evidence type="ECO:0000313" key="1">
    <source>
        <dbReference type="EMBL" id="SCG86215.1"/>
    </source>
</evidence>
<dbReference type="EMBL" id="LT607756">
    <property type="protein sequence ID" value="SCG86215.1"/>
    <property type="molecule type" value="Genomic_DNA"/>
</dbReference>
<dbReference type="STRING" id="118062.MCBB_1660"/>